<sequence length="89" mass="9715">MIGVGLSRSSGLLPLNAVRHPPVGQSNGWYVWRGGPAPQDDDFFSPVHVEHAKSHFPELMPYLALPPGIGVILAPGHEDVWHDEAFLEP</sequence>
<organism evidence="2 3">
    <name type="scientific">Actinoplanes xinjiangensis</name>
    <dbReference type="NCBI Taxonomy" id="512350"/>
    <lineage>
        <taxon>Bacteria</taxon>
        <taxon>Bacillati</taxon>
        <taxon>Actinomycetota</taxon>
        <taxon>Actinomycetes</taxon>
        <taxon>Micromonosporales</taxon>
        <taxon>Micromonosporaceae</taxon>
        <taxon>Actinoplanes</taxon>
    </lineage>
</organism>
<comment type="caution">
    <text evidence="2">The sequence shown here is derived from an EMBL/GenBank/DDBJ whole genome shotgun (WGS) entry which is preliminary data.</text>
</comment>
<evidence type="ECO:0000313" key="3">
    <source>
        <dbReference type="Proteomes" id="UP000245697"/>
    </source>
</evidence>
<dbReference type="EMBL" id="QGGR01000019">
    <property type="protein sequence ID" value="PWK40427.1"/>
    <property type="molecule type" value="Genomic_DNA"/>
</dbReference>
<gene>
    <name evidence="2" type="ORF">BC793_11912</name>
</gene>
<accession>A0A316F752</accession>
<dbReference type="AlphaFoldDB" id="A0A316F752"/>
<dbReference type="OrthoDB" id="7063432at2"/>
<feature type="domain" description="Imm33-like" evidence="1">
    <location>
        <begin position="3"/>
        <end position="83"/>
    </location>
</feature>
<dbReference type="Proteomes" id="UP000245697">
    <property type="component" value="Unassembled WGS sequence"/>
</dbReference>
<dbReference type="InterPro" id="IPR056509">
    <property type="entry name" value="Imm33-like"/>
</dbReference>
<evidence type="ECO:0000313" key="2">
    <source>
        <dbReference type="EMBL" id="PWK40427.1"/>
    </source>
</evidence>
<reference evidence="2 3" key="1">
    <citation type="submission" date="2018-05" db="EMBL/GenBank/DDBJ databases">
        <title>Genomic Encyclopedia of Archaeal and Bacterial Type Strains, Phase II (KMG-II): from individual species to whole genera.</title>
        <authorList>
            <person name="Goeker M."/>
        </authorList>
    </citation>
    <scope>NUCLEOTIDE SEQUENCE [LARGE SCALE GENOMIC DNA]</scope>
    <source>
        <strain evidence="2 3">DSM 45184</strain>
    </source>
</reference>
<proteinExistence type="predicted"/>
<protein>
    <recommendedName>
        <fullName evidence="1">Imm33-like domain-containing protein</fullName>
    </recommendedName>
</protein>
<dbReference type="Pfam" id="PF24719">
    <property type="entry name" value="Imm33-like"/>
    <property type="match status" value="1"/>
</dbReference>
<name>A0A316F752_9ACTN</name>
<evidence type="ECO:0000259" key="1">
    <source>
        <dbReference type="Pfam" id="PF24719"/>
    </source>
</evidence>
<keyword evidence="3" id="KW-1185">Reference proteome</keyword>